<evidence type="ECO:0000256" key="4">
    <source>
        <dbReference type="ARBA" id="ARBA00022801"/>
    </source>
</evidence>
<keyword evidence="4 8" id="KW-0378">Hydrolase</keyword>
<dbReference type="InterPro" id="IPR006073">
    <property type="entry name" value="GTP-bd"/>
</dbReference>
<dbReference type="GO" id="GO:0003924">
    <property type="term" value="F:GTPase activity"/>
    <property type="evidence" value="ECO:0007669"/>
    <property type="project" value="InterPro"/>
</dbReference>
<dbReference type="InterPro" id="IPR027417">
    <property type="entry name" value="P-loop_NTPase"/>
</dbReference>
<dbReference type="GO" id="GO:0005525">
    <property type="term" value="F:GTP binding"/>
    <property type="evidence" value="ECO:0007669"/>
    <property type="project" value="UniProtKB-KW"/>
</dbReference>
<dbReference type="STRING" id="2282107.A0A286US90"/>
<dbReference type="SUPFAM" id="SSF52540">
    <property type="entry name" value="P-loop containing nucleoside triphosphate hydrolases"/>
    <property type="match status" value="1"/>
</dbReference>
<proteinExistence type="predicted"/>
<dbReference type="PROSITE" id="PS51721">
    <property type="entry name" value="G_CP"/>
    <property type="match status" value="1"/>
</dbReference>
<accession>A0A286US90</accession>
<keyword evidence="2" id="KW-0963">Cytoplasm</keyword>
<evidence type="ECO:0000256" key="1">
    <source>
        <dbReference type="ARBA" id="ARBA00004496"/>
    </source>
</evidence>
<keyword evidence="9" id="KW-1185">Reference proteome</keyword>
<organism evidence="8 9">
    <name type="scientific">Pyrrhoderma noxium</name>
    <dbReference type="NCBI Taxonomy" id="2282107"/>
    <lineage>
        <taxon>Eukaryota</taxon>
        <taxon>Fungi</taxon>
        <taxon>Dikarya</taxon>
        <taxon>Basidiomycota</taxon>
        <taxon>Agaricomycotina</taxon>
        <taxon>Agaricomycetes</taxon>
        <taxon>Hymenochaetales</taxon>
        <taxon>Hymenochaetaceae</taxon>
        <taxon>Pyrrhoderma</taxon>
    </lineage>
</organism>
<feature type="region of interest" description="Disordered" evidence="6">
    <location>
        <begin position="273"/>
        <end position="338"/>
    </location>
</feature>
<dbReference type="GO" id="GO:0005829">
    <property type="term" value="C:cytosol"/>
    <property type="evidence" value="ECO:0007669"/>
    <property type="project" value="TreeGrafter"/>
</dbReference>
<dbReference type="AlphaFoldDB" id="A0A286US90"/>
<dbReference type="GO" id="GO:0000054">
    <property type="term" value="P:ribosomal subunit export from nucleus"/>
    <property type="evidence" value="ECO:0007669"/>
    <property type="project" value="TreeGrafter"/>
</dbReference>
<evidence type="ECO:0000313" key="8">
    <source>
        <dbReference type="EMBL" id="PAV22466.1"/>
    </source>
</evidence>
<dbReference type="CDD" id="cd01857">
    <property type="entry name" value="HSR1_MMR1"/>
    <property type="match status" value="1"/>
</dbReference>
<dbReference type="Proteomes" id="UP000217199">
    <property type="component" value="Unassembled WGS sequence"/>
</dbReference>
<dbReference type="FunCoup" id="A0A286US90">
    <property type="interactions" value="882"/>
</dbReference>
<dbReference type="InterPro" id="IPR030378">
    <property type="entry name" value="G_CP_dom"/>
</dbReference>
<dbReference type="Pfam" id="PF01926">
    <property type="entry name" value="MMR_HSR1"/>
    <property type="match status" value="1"/>
</dbReference>
<evidence type="ECO:0000256" key="3">
    <source>
        <dbReference type="ARBA" id="ARBA00022741"/>
    </source>
</evidence>
<dbReference type="PANTHER" id="PTHR45709:SF2">
    <property type="entry name" value="LARGE SUBUNIT GTPASE 1 HOMOLOG"/>
    <property type="match status" value="1"/>
</dbReference>
<feature type="region of interest" description="Disordered" evidence="6">
    <location>
        <begin position="673"/>
        <end position="698"/>
    </location>
</feature>
<sequence length="698" mass="77866">MAPPKKRNLNPTGLGRAIINKKAQDARQARESNLYTTDIDSTSRLKSVTQEKDLDEFLNTAQLAATDFTAEKQNITIIQTPNATASSAHNPFLLSEREEKETLEKHRQNRARLRVPRRAPWKKGMTHAQIERQERDAFLEWRRGLAQLQDEMGLMLTPFERNIEVWRQLWRVVERSHLIVQIVDARNPLRFRCDDLESYVKSVEGVEGEHGSGPGHRKTLLLINKADLLTARQRRFWADYFDKENIQYAFFSAANAMAIQEERREYQRMLDERGTNPEDNSAPDSDTEDTPVPEERIDEVPAANSVQEPPSTPLADENAEDEDNKSEAGDSEGESSDEDLFFDAEEGTEEGQDPRTRVLNVLELEALFQHYAPDLNLFTDQSGEPPSKLNVGLVGYPNVGKSSTINSLIGEKKVSVSSTPGKTKHFQTIHLSSTLMLCDCPGLVFPQFATTAADLVCDGVLPIDQLREYTGPSSLVVKRIPKSILDATYGLSIRAKGVEEGGDGKVKAEDLLTAYAIARGFARSGQGNPDEARAARYILKDYVNAKLLYCHPPPDVAEEEFNLQAEEFALRRVSKRKRAPVTRVTKNADTYIHPVEADANKPAPSRKARALDESFFTTGSSLAYRPFIKGGTLNGQSFSRAKSYPHQNAISDDGTRLDGRRARIAAVLAANGAEMGGKSKKHNKGNKRVKQRSGQGYD</sequence>
<feature type="region of interest" description="Disordered" evidence="6">
    <location>
        <begin position="1"/>
        <end position="31"/>
    </location>
</feature>
<evidence type="ECO:0000313" key="9">
    <source>
        <dbReference type="Proteomes" id="UP000217199"/>
    </source>
</evidence>
<dbReference type="PANTHER" id="PTHR45709">
    <property type="entry name" value="LARGE SUBUNIT GTPASE 1 HOMOLOG-RELATED"/>
    <property type="match status" value="1"/>
</dbReference>
<keyword evidence="5" id="KW-0342">GTP-binding</keyword>
<protein>
    <submittedName>
        <fullName evidence="8">P-loop containing nucleoside triphosphate hydrolase</fullName>
    </submittedName>
</protein>
<dbReference type="OrthoDB" id="61815at2759"/>
<dbReference type="InParanoid" id="A0A286US90"/>
<evidence type="ECO:0000256" key="5">
    <source>
        <dbReference type="ARBA" id="ARBA00023134"/>
    </source>
</evidence>
<dbReference type="InterPro" id="IPR043358">
    <property type="entry name" value="GNL1-like"/>
</dbReference>
<comment type="subcellular location">
    <subcellularLocation>
        <location evidence="1">Cytoplasm</location>
    </subcellularLocation>
</comment>
<gene>
    <name evidence="8" type="ORF">PNOK_0242300</name>
</gene>
<dbReference type="Gene3D" id="3.40.50.300">
    <property type="entry name" value="P-loop containing nucleotide triphosphate hydrolases"/>
    <property type="match status" value="2"/>
</dbReference>
<feature type="compositionally biased region" description="Acidic residues" evidence="6">
    <location>
        <begin position="317"/>
        <end position="338"/>
    </location>
</feature>
<keyword evidence="3" id="KW-0547">Nucleotide-binding</keyword>
<dbReference type="EMBL" id="NBII01000002">
    <property type="protein sequence ID" value="PAV22466.1"/>
    <property type="molecule type" value="Genomic_DNA"/>
</dbReference>
<name>A0A286US90_9AGAM</name>
<comment type="caution">
    <text evidence="8">The sequence shown here is derived from an EMBL/GenBank/DDBJ whole genome shotgun (WGS) entry which is preliminary data.</text>
</comment>
<evidence type="ECO:0000259" key="7">
    <source>
        <dbReference type="PROSITE" id="PS51721"/>
    </source>
</evidence>
<evidence type="ECO:0000256" key="6">
    <source>
        <dbReference type="SAM" id="MobiDB-lite"/>
    </source>
</evidence>
<evidence type="ECO:0000256" key="2">
    <source>
        <dbReference type="ARBA" id="ARBA00022490"/>
    </source>
</evidence>
<reference evidence="8 9" key="1">
    <citation type="journal article" date="2017" name="Mol. Ecol.">
        <title>Comparative and population genomic landscape of Phellinus noxius: A hypervariable fungus causing root rot in trees.</title>
        <authorList>
            <person name="Chung C.L."/>
            <person name="Lee T.J."/>
            <person name="Akiba M."/>
            <person name="Lee H.H."/>
            <person name="Kuo T.H."/>
            <person name="Liu D."/>
            <person name="Ke H.M."/>
            <person name="Yokoi T."/>
            <person name="Roa M.B."/>
            <person name="Lu M.J."/>
            <person name="Chang Y.Y."/>
            <person name="Ann P.J."/>
            <person name="Tsai J.N."/>
            <person name="Chen C.Y."/>
            <person name="Tzean S.S."/>
            <person name="Ota Y."/>
            <person name="Hattori T."/>
            <person name="Sahashi N."/>
            <person name="Liou R.F."/>
            <person name="Kikuchi T."/>
            <person name="Tsai I.J."/>
        </authorList>
    </citation>
    <scope>NUCLEOTIDE SEQUENCE [LARGE SCALE GENOMIC DNA]</scope>
    <source>
        <strain evidence="8 9">FFPRI411160</strain>
    </source>
</reference>
<feature type="domain" description="CP-type G" evidence="7">
    <location>
        <begin position="166"/>
        <end position="446"/>
    </location>
</feature>
<feature type="compositionally biased region" description="Basic residues" evidence="6">
    <location>
        <begin position="678"/>
        <end position="691"/>
    </location>
</feature>